<dbReference type="PANTHER" id="PTHR15503">
    <property type="entry name" value="LDOC1 RELATED"/>
    <property type="match status" value="1"/>
</dbReference>
<dbReference type="Proteomes" id="UP001558613">
    <property type="component" value="Unassembled WGS sequence"/>
</dbReference>
<organism evidence="4 5">
    <name type="scientific">Cirrhinus molitorella</name>
    <name type="common">mud carp</name>
    <dbReference type="NCBI Taxonomy" id="172907"/>
    <lineage>
        <taxon>Eukaryota</taxon>
        <taxon>Metazoa</taxon>
        <taxon>Chordata</taxon>
        <taxon>Craniata</taxon>
        <taxon>Vertebrata</taxon>
        <taxon>Euteleostomi</taxon>
        <taxon>Actinopterygii</taxon>
        <taxon>Neopterygii</taxon>
        <taxon>Teleostei</taxon>
        <taxon>Ostariophysi</taxon>
        <taxon>Cypriniformes</taxon>
        <taxon>Cyprinidae</taxon>
        <taxon>Labeoninae</taxon>
        <taxon>Labeonini</taxon>
        <taxon>Cirrhinus</taxon>
    </lineage>
</organism>
<dbReference type="InterPro" id="IPR005162">
    <property type="entry name" value="Retrotrans_gag_dom"/>
</dbReference>
<feature type="region of interest" description="Disordered" evidence="2">
    <location>
        <begin position="259"/>
        <end position="279"/>
    </location>
</feature>
<dbReference type="Pfam" id="PF03732">
    <property type="entry name" value="Retrotrans_gag"/>
    <property type="match status" value="1"/>
</dbReference>
<accession>A0ABR3L4P7</accession>
<dbReference type="InterPro" id="IPR021109">
    <property type="entry name" value="Peptidase_aspartic_dom_sf"/>
</dbReference>
<proteinExistence type="predicted"/>
<evidence type="ECO:0000256" key="1">
    <source>
        <dbReference type="SAM" id="Coils"/>
    </source>
</evidence>
<evidence type="ECO:0000256" key="2">
    <source>
        <dbReference type="SAM" id="MobiDB-lite"/>
    </source>
</evidence>
<dbReference type="PANTHER" id="PTHR15503:SF36">
    <property type="entry name" value="RETROTRANSPOSON GAG-LIKE PROTEIN 5"/>
    <property type="match status" value="1"/>
</dbReference>
<feature type="domain" description="Retrotransposon gag" evidence="3">
    <location>
        <begin position="120"/>
        <end position="212"/>
    </location>
</feature>
<evidence type="ECO:0000313" key="4">
    <source>
        <dbReference type="EMBL" id="KAL1246642.1"/>
    </source>
</evidence>
<keyword evidence="1" id="KW-0175">Coiled coil</keyword>
<reference evidence="4 5" key="1">
    <citation type="submission" date="2023-09" db="EMBL/GenBank/DDBJ databases">
        <authorList>
            <person name="Wang M."/>
        </authorList>
    </citation>
    <scope>NUCLEOTIDE SEQUENCE [LARGE SCALE GENOMIC DNA]</scope>
    <source>
        <strain evidence="4">GT-2023</strain>
        <tissue evidence="4">Liver</tissue>
    </source>
</reference>
<feature type="coiled-coil region" evidence="1">
    <location>
        <begin position="34"/>
        <end position="61"/>
    </location>
</feature>
<dbReference type="CDD" id="cd00303">
    <property type="entry name" value="retropepsin_like"/>
    <property type="match status" value="1"/>
</dbReference>
<dbReference type="InterPro" id="IPR032567">
    <property type="entry name" value="RTL1-rel"/>
</dbReference>
<keyword evidence="5" id="KW-1185">Reference proteome</keyword>
<evidence type="ECO:0000313" key="5">
    <source>
        <dbReference type="Proteomes" id="UP001558613"/>
    </source>
</evidence>
<evidence type="ECO:0000259" key="3">
    <source>
        <dbReference type="Pfam" id="PF03732"/>
    </source>
</evidence>
<name>A0ABR3L4P7_9TELE</name>
<comment type="caution">
    <text evidence="4">The sequence shown here is derived from an EMBL/GenBank/DDBJ whole genome shotgun (WGS) entry which is preliminary data.</text>
</comment>
<protein>
    <recommendedName>
        <fullName evidence="3">Retrotransposon gag domain-containing protein</fullName>
    </recommendedName>
</protein>
<dbReference type="Pfam" id="PF13975">
    <property type="entry name" value="gag-asp_proteas"/>
    <property type="match status" value="1"/>
</dbReference>
<dbReference type="EMBL" id="JAYMGO010000195">
    <property type="protein sequence ID" value="KAL1246642.1"/>
    <property type="molecule type" value="Genomic_DNA"/>
</dbReference>
<dbReference type="Gene3D" id="2.40.70.10">
    <property type="entry name" value="Acid Proteases"/>
    <property type="match status" value="1"/>
</dbReference>
<gene>
    <name evidence="4" type="ORF">QQF64_034443</name>
</gene>
<sequence length="419" mass="45875">MESAGSDQIRAAVVQQGVLLGQHATRLTETTRGVETMSSQITELTNQVRELMRDQDSLRSAAAVSAQTPVLARVTPEPRVPNPPPYDGDPKACRPFLSQCAITFTLQPTTFATEAAKVAFVITLLTGKAREWGTTVWEKQAPYCATFELFRQEMIKVFDRSVAGKEAASQLVRLRQGESSVTDFSIQFRTLAVLCGWNEAALWDVFREGLNPEIQDEIAIHDLPASFDDLVELALRVETRIDLRRQRIMTHSSWPTTLRPVSEAATARPESLPDVEPMQSSPIDGELLVSITPLSSSPACRTQLPAIVKWGPFSRPCYALVDSGAEGNFVDASLVARWGIPTTPLKRKLIARALNDTILTQVTHVTSPVSLTVSGNHSEDIAFYLLESPGTPIVLGHPWLVRHSPHIGGADCGSDRCPC</sequence>